<comment type="caution">
    <text evidence="1">The sequence shown here is derived from an EMBL/GenBank/DDBJ whole genome shotgun (WGS) entry which is preliminary data.</text>
</comment>
<protein>
    <submittedName>
        <fullName evidence="1">Uncharacterized protein</fullName>
    </submittedName>
</protein>
<accession>A0A151P1R6</accession>
<dbReference type="EMBL" id="AKHW03001255">
    <property type="protein sequence ID" value="KYO43036.1"/>
    <property type="molecule type" value="Genomic_DNA"/>
</dbReference>
<keyword evidence="2" id="KW-1185">Reference proteome</keyword>
<dbReference type="STRING" id="8496.A0A151P1R6"/>
<reference evidence="1 2" key="1">
    <citation type="journal article" date="2012" name="Genome Biol.">
        <title>Sequencing three crocodilian genomes to illuminate the evolution of archosaurs and amniotes.</title>
        <authorList>
            <person name="St John J.A."/>
            <person name="Braun E.L."/>
            <person name="Isberg S.R."/>
            <person name="Miles L.G."/>
            <person name="Chong A.Y."/>
            <person name="Gongora J."/>
            <person name="Dalzell P."/>
            <person name="Moran C."/>
            <person name="Bed'hom B."/>
            <person name="Abzhanov A."/>
            <person name="Burgess S.C."/>
            <person name="Cooksey A.M."/>
            <person name="Castoe T.A."/>
            <person name="Crawford N.G."/>
            <person name="Densmore L.D."/>
            <person name="Drew J.C."/>
            <person name="Edwards S.V."/>
            <person name="Faircloth B.C."/>
            <person name="Fujita M.K."/>
            <person name="Greenwold M.J."/>
            <person name="Hoffmann F.G."/>
            <person name="Howard J.M."/>
            <person name="Iguchi T."/>
            <person name="Janes D.E."/>
            <person name="Khan S.Y."/>
            <person name="Kohno S."/>
            <person name="de Koning A.J."/>
            <person name="Lance S.L."/>
            <person name="McCarthy F.M."/>
            <person name="McCormack J.E."/>
            <person name="Merchant M.E."/>
            <person name="Peterson D.G."/>
            <person name="Pollock D.D."/>
            <person name="Pourmand N."/>
            <person name="Raney B.J."/>
            <person name="Roessler K.A."/>
            <person name="Sanford J.R."/>
            <person name="Sawyer R.H."/>
            <person name="Schmidt C.J."/>
            <person name="Triplett E.W."/>
            <person name="Tuberville T.D."/>
            <person name="Venegas-Anaya M."/>
            <person name="Howard J.T."/>
            <person name="Jarvis E.D."/>
            <person name="Guillette L.J.Jr."/>
            <person name="Glenn T.C."/>
            <person name="Green R.E."/>
            <person name="Ray D.A."/>
        </authorList>
    </citation>
    <scope>NUCLEOTIDE SEQUENCE [LARGE SCALE GENOMIC DNA]</scope>
    <source>
        <strain evidence="1">KSC_2009_1</strain>
    </source>
</reference>
<dbReference type="AlphaFoldDB" id="A0A151P1R6"/>
<evidence type="ECO:0000313" key="2">
    <source>
        <dbReference type="Proteomes" id="UP000050525"/>
    </source>
</evidence>
<evidence type="ECO:0000313" key="1">
    <source>
        <dbReference type="EMBL" id="KYO43036.1"/>
    </source>
</evidence>
<gene>
    <name evidence="1" type="ORF">Y1Q_0012919</name>
</gene>
<sequence>MDHGSCCFYALERRQRAKKYITCLLAGDGTPLTDPGEMHWCAQAFYEELFSLDPANAEASQTLWEGLLQVSVGDRDWLETPLTLAKF</sequence>
<organism evidence="1 2">
    <name type="scientific">Alligator mississippiensis</name>
    <name type="common">American alligator</name>
    <dbReference type="NCBI Taxonomy" id="8496"/>
    <lineage>
        <taxon>Eukaryota</taxon>
        <taxon>Metazoa</taxon>
        <taxon>Chordata</taxon>
        <taxon>Craniata</taxon>
        <taxon>Vertebrata</taxon>
        <taxon>Euteleostomi</taxon>
        <taxon>Archelosauria</taxon>
        <taxon>Archosauria</taxon>
        <taxon>Crocodylia</taxon>
        <taxon>Alligatoridae</taxon>
        <taxon>Alligatorinae</taxon>
        <taxon>Alligator</taxon>
    </lineage>
</organism>
<name>A0A151P1R6_ALLMI</name>
<proteinExistence type="predicted"/>
<dbReference type="Proteomes" id="UP000050525">
    <property type="component" value="Unassembled WGS sequence"/>
</dbReference>